<accession>A0A4V3FUP2</accession>
<dbReference type="AlphaFoldDB" id="A0A4V3FUP2"/>
<dbReference type="InterPro" id="IPR015815">
    <property type="entry name" value="HIBADH-related"/>
</dbReference>
<proteinExistence type="inferred from homology"/>
<dbReference type="SUPFAM" id="SSF48179">
    <property type="entry name" value="6-phosphogluconate dehydrogenase C-terminal domain-like"/>
    <property type="match status" value="1"/>
</dbReference>
<dbReference type="PANTHER" id="PTHR43060">
    <property type="entry name" value="3-HYDROXYISOBUTYRATE DEHYDROGENASE-LIKE 1, MITOCHONDRIAL-RELATED"/>
    <property type="match status" value="1"/>
</dbReference>
<keyword evidence="3" id="KW-0520">NAD</keyword>
<dbReference type="Proteomes" id="UP000294927">
    <property type="component" value="Unassembled WGS sequence"/>
</dbReference>
<feature type="active site" evidence="4">
    <location>
        <position position="174"/>
    </location>
</feature>
<dbReference type="Pfam" id="PF14833">
    <property type="entry name" value="NAD_binding_11"/>
    <property type="match status" value="1"/>
</dbReference>
<name>A0A4V3FUP2_9PSEU</name>
<reference evidence="7 8" key="1">
    <citation type="submission" date="2019-03" db="EMBL/GenBank/DDBJ databases">
        <title>Genomic Encyclopedia of Archaeal and Bacterial Type Strains, Phase II (KMG-II): from individual species to whole genera.</title>
        <authorList>
            <person name="Goeker M."/>
        </authorList>
    </citation>
    <scope>NUCLEOTIDE SEQUENCE [LARGE SCALE GENOMIC DNA]</scope>
    <source>
        <strain evidence="7 8">DSM 45499</strain>
    </source>
</reference>
<evidence type="ECO:0000256" key="4">
    <source>
        <dbReference type="PIRSR" id="PIRSR000103-1"/>
    </source>
</evidence>
<dbReference type="Gene3D" id="1.10.1040.10">
    <property type="entry name" value="N-(1-d-carboxylethyl)-l-norvaline Dehydrogenase, domain 2"/>
    <property type="match status" value="1"/>
</dbReference>
<feature type="domain" description="6-phosphogluconate dehydrogenase NADP-binding" evidence="5">
    <location>
        <begin position="14"/>
        <end position="162"/>
    </location>
</feature>
<keyword evidence="2" id="KW-0560">Oxidoreductase</keyword>
<evidence type="ECO:0000313" key="7">
    <source>
        <dbReference type="EMBL" id="TDV56001.1"/>
    </source>
</evidence>
<dbReference type="GO" id="GO:0016491">
    <property type="term" value="F:oxidoreductase activity"/>
    <property type="evidence" value="ECO:0007669"/>
    <property type="project" value="UniProtKB-KW"/>
</dbReference>
<evidence type="ECO:0000259" key="5">
    <source>
        <dbReference type="Pfam" id="PF03446"/>
    </source>
</evidence>
<dbReference type="PROSITE" id="PS51139">
    <property type="entry name" value="GTF2I"/>
    <property type="match status" value="1"/>
</dbReference>
<evidence type="ECO:0000313" key="8">
    <source>
        <dbReference type="Proteomes" id="UP000294927"/>
    </source>
</evidence>
<evidence type="ECO:0000256" key="1">
    <source>
        <dbReference type="ARBA" id="ARBA00009080"/>
    </source>
</evidence>
<dbReference type="SUPFAM" id="SSF51735">
    <property type="entry name" value="NAD(P)-binding Rossmann-fold domains"/>
    <property type="match status" value="1"/>
</dbReference>
<dbReference type="PIRSF" id="PIRSF000103">
    <property type="entry name" value="HIBADH"/>
    <property type="match status" value="1"/>
</dbReference>
<dbReference type="InterPro" id="IPR006115">
    <property type="entry name" value="6PGDH_NADP-bd"/>
</dbReference>
<dbReference type="Pfam" id="PF03446">
    <property type="entry name" value="NAD_binding_2"/>
    <property type="match status" value="1"/>
</dbReference>
<organism evidence="7 8">
    <name type="scientific">Actinophytocola oryzae</name>
    <dbReference type="NCBI Taxonomy" id="502181"/>
    <lineage>
        <taxon>Bacteria</taxon>
        <taxon>Bacillati</taxon>
        <taxon>Actinomycetota</taxon>
        <taxon>Actinomycetes</taxon>
        <taxon>Pseudonocardiales</taxon>
        <taxon>Pseudonocardiaceae</taxon>
    </lineage>
</organism>
<dbReference type="InterPro" id="IPR036291">
    <property type="entry name" value="NAD(P)-bd_dom_sf"/>
</dbReference>
<dbReference type="EMBL" id="SOCP01000002">
    <property type="protein sequence ID" value="TDV56001.1"/>
    <property type="molecule type" value="Genomic_DNA"/>
</dbReference>
<dbReference type="RefSeq" id="WP_243866220.1">
    <property type="nucleotide sequence ID" value="NZ_SOCP01000002.1"/>
</dbReference>
<evidence type="ECO:0000256" key="3">
    <source>
        <dbReference type="ARBA" id="ARBA00023027"/>
    </source>
</evidence>
<evidence type="ECO:0000259" key="6">
    <source>
        <dbReference type="Pfam" id="PF14833"/>
    </source>
</evidence>
<dbReference type="InterPro" id="IPR004212">
    <property type="entry name" value="GTF2I"/>
</dbReference>
<protein>
    <submittedName>
        <fullName evidence="7">3-hydroxyisobutyrate dehydrogenase-like beta-hydroxyacid dehydrogenase</fullName>
    </submittedName>
</protein>
<evidence type="ECO:0000256" key="2">
    <source>
        <dbReference type="ARBA" id="ARBA00023002"/>
    </source>
</evidence>
<keyword evidence="8" id="KW-1185">Reference proteome</keyword>
<dbReference type="InterPro" id="IPR008927">
    <property type="entry name" value="6-PGluconate_DH-like_C_sf"/>
</dbReference>
<sequence length="280" mass="28245">MSVAAAVGGLPSPVGFVGAGHVGAPMVERLLVAGHAVRLYARRAEVRDRLAAAGAEPVDHPRRLGACPVVVSCLYDDEQMLDVLPGVVRSLEPDAVLVSHTTGHPSTVELLAASGRASVVDAPFSGTAELVRTGRLTVYLGGKPGAVGVARRVVGAYANTVIDTGARGTALRTKLVNNLLFAAIAQVTLNGLAAGRALGIDEDTLLAALAVGSGGSTAAGHIAARGGAERFSAAVVPFLRKDLAACRDLAEDTGADLSALFAVAHDGPMNVGEPVPEGSS</sequence>
<dbReference type="GO" id="GO:0050661">
    <property type="term" value="F:NADP binding"/>
    <property type="evidence" value="ECO:0007669"/>
    <property type="project" value="InterPro"/>
</dbReference>
<dbReference type="InterPro" id="IPR029154">
    <property type="entry name" value="HIBADH-like_NADP-bd"/>
</dbReference>
<dbReference type="GO" id="GO:0051287">
    <property type="term" value="F:NAD binding"/>
    <property type="evidence" value="ECO:0007669"/>
    <property type="project" value="InterPro"/>
</dbReference>
<comment type="caution">
    <text evidence="7">The sequence shown here is derived from an EMBL/GenBank/DDBJ whole genome shotgun (WGS) entry which is preliminary data.</text>
</comment>
<comment type="similarity">
    <text evidence="1">Belongs to the HIBADH-related family.</text>
</comment>
<dbReference type="InterPro" id="IPR013328">
    <property type="entry name" value="6PGD_dom2"/>
</dbReference>
<dbReference type="PANTHER" id="PTHR43060:SF15">
    <property type="entry name" value="3-HYDROXYISOBUTYRATE DEHYDROGENASE-LIKE 1, MITOCHONDRIAL-RELATED"/>
    <property type="match status" value="1"/>
</dbReference>
<feature type="domain" description="3-hydroxyisobutyrate dehydrogenase-like NAD-binding" evidence="6">
    <location>
        <begin position="168"/>
        <end position="260"/>
    </location>
</feature>
<gene>
    <name evidence="7" type="ORF">CLV71_10262</name>
</gene>
<dbReference type="Gene3D" id="3.40.50.720">
    <property type="entry name" value="NAD(P)-binding Rossmann-like Domain"/>
    <property type="match status" value="1"/>
</dbReference>